<accession>A0AA35TS84</accession>
<sequence length="68" mass="7532">MEIDSSGLTDPFFYIVGFSRRLNIVKEGLRVVFSEGRVNGSLSNLTAQLFIIDQQTWNGSNFSCRAAG</sequence>
<proteinExistence type="predicted"/>
<evidence type="ECO:0000313" key="2">
    <source>
        <dbReference type="Proteomes" id="UP001174909"/>
    </source>
</evidence>
<feature type="non-terminal residue" evidence="1">
    <location>
        <position position="68"/>
    </location>
</feature>
<evidence type="ECO:0000313" key="1">
    <source>
        <dbReference type="EMBL" id="CAI8053495.1"/>
    </source>
</evidence>
<dbReference type="EMBL" id="CASHTH010004098">
    <property type="protein sequence ID" value="CAI8053495.1"/>
    <property type="molecule type" value="Genomic_DNA"/>
</dbReference>
<reference evidence="1" key="1">
    <citation type="submission" date="2023-03" db="EMBL/GenBank/DDBJ databases">
        <authorList>
            <person name="Steffen K."/>
            <person name="Cardenas P."/>
        </authorList>
    </citation>
    <scope>NUCLEOTIDE SEQUENCE</scope>
</reference>
<name>A0AA35TS84_GEOBA</name>
<protein>
    <submittedName>
        <fullName evidence="1">Uncharacterized protein</fullName>
    </submittedName>
</protein>
<dbReference type="Proteomes" id="UP001174909">
    <property type="component" value="Unassembled WGS sequence"/>
</dbReference>
<dbReference type="AlphaFoldDB" id="A0AA35TS84"/>
<comment type="caution">
    <text evidence="1">The sequence shown here is derived from an EMBL/GenBank/DDBJ whole genome shotgun (WGS) entry which is preliminary data.</text>
</comment>
<gene>
    <name evidence="1" type="ORF">GBAR_LOCUS29247</name>
</gene>
<organism evidence="1 2">
    <name type="scientific">Geodia barretti</name>
    <name type="common">Barrett's horny sponge</name>
    <dbReference type="NCBI Taxonomy" id="519541"/>
    <lineage>
        <taxon>Eukaryota</taxon>
        <taxon>Metazoa</taxon>
        <taxon>Porifera</taxon>
        <taxon>Demospongiae</taxon>
        <taxon>Heteroscleromorpha</taxon>
        <taxon>Tetractinellida</taxon>
        <taxon>Astrophorina</taxon>
        <taxon>Geodiidae</taxon>
        <taxon>Geodia</taxon>
    </lineage>
</organism>
<keyword evidence="2" id="KW-1185">Reference proteome</keyword>